<name>A0ABP7V9U6_9FLAO</name>
<accession>A0ABP7V9U6</accession>
<evidence type="ECO:0000313" key="3">
    <source>
        <dbReference type="Proteomes" id="UP001500367"/>
    </source>
</evidence>
<dbReference type="Proteomes" id="UP001500367">
    <property type="component" value="Unassembled WGS sequence"/>
</dbReference>
<protein>
    <recommendedName>
        <fullName evidence="4">Lipocalin-like domain-containing protein</fullName>
    </recommendedName>
</protein>
<proteinExistence type="predicted"/>
<evidence type="ECO:0008006" key="4">
    <source>
        <dbReference type="Google" id="ProtNLM"/>
    </source>
</evidence>
<organism evidence="2 3">
    <name type="scientific">Flavobacterium cheonanense</name>
    <dbReference type="NCBI Taxonomy" id="706183"/>
    <lineage>
        <taxon>Bacteria</taxon>
        <taxon>Pseudomonadati</taxon>
        <taxon>Bacteroidota</taxon>
        <taxon>Flavobacteriia</taxon>
        <taxon>Flavobacteriales</taxon>
        <taxon>Flavobacteriaceae</taxon>
        <taxon>Flavobacterium</taxon>
    </lineage>
</organism>
<sequence length="161" mass="17795">MMKKCVLFVIAIFFISCSNDDATKKTSAMAGVWKLTSLTTESPILVNGVLTKNFTQIASNSQINFIDTTSGTISYVSGIGFFSQTINQNIEYSSTSSFESFNFDFTKNNNLVTFYKENDETVNLVLDGNTLTMEVGSGIVLGNLDNNTTENYAIKYVFTKQ</sequence>
<feature type="chain" id="PRO_5046768757" description="Lipocalin-like domain-containing protein" evidence="1">
    <location>
        <begin position="22"/>
        <end position="161"/>
    </location>
</feature>
<feature type="signal peptide" evidence="1">
    <location>
        <begin position="1"/>
        <end position="21"/>
    </location>
</feature>
<comment type="caution">
    <text evidence="2">The sequence shown here is derived from an EMBL/GenBank/DDBJ whole genome shotgun (WGS) entry which is preliminary data.</text>
</comment>
<keyword evidence="3" id="KW-1185">Reference proteome</keyword>
<evidence type="ECO:0000256" key="1">
    <source>
        <dbReference type="SAM" id="SignalP"/>
    </source>
</evidence>
<dbReference type="RefSeq" id="WP_344815153.1">
    <property type="nucleotide sequence ID" value="NZ_BAABCT010000001.1"/>
</dbReference>
<evidence type="ECO:0000313" key="2">
    <source>
        <dbReference type="EMBL" id="GAA4062684.1"/>
    </source>
</evidence>
<dbReference type="EMBL" id="BAABCT010000001">
    <property type="protein sequence ID" value="GAA4062684.1"/>
    <property type="molecule type" value="Genomic_DNA"/>
</dbReference>
<dbReference type="PROSITE" id="PS51257">
    <property type="entry name" value="PROKAR_LIPOPROTEIN"/>
    <property type="match status" value="1"/>
</dbReference>
<reference evidence="3" key="1">
    <citation type="journal article" date="2019" name="Int. J. Syst. Evol. Microbiol.">
        <title>The Global Catalogue of Microorganisms (GCM) 10K type strain sequencing project: providing services to taxonomists for standard genome sequencing and annotation.</title>
        <authorList>
            <consortium name="The Broad Institute Genomics Platform"/>
            <consortium name="The Broad Institute Genome Sequencing Center for Infectious Disease"/>
            <person name="Wu L."/>
            <person name="Ma J."/>
        </authorList>
    </citation>
    <scope>NUCLEOTIDE SEQUENCE [LARGE SCALE GENOMIC DNA]</scope>
    <source>
        <strain evidence="3">JCM 17069</strain>
    </source>
</reference>
<keyword evidence="1" id="KW-0732">Signal</keyword>
<gene>
    <name evidence="2" type="ORF">GCM10022389_04070</name>
</gene>